<dbReference type="AlphaFoldDB" id="A0A6N2VJ48"/>
<feature type="binding site" evidence="3">
    <location>
        <position position="9"/>
    </location>
    <ligand>
        <name>a divalent metal cation</name>
        <dbReference type="ChEBI" id="CHEBI:60240"/>
        <label>1</label>
    </ligand>
</feature>
<dbReference type="InterPro" id="IPR032466">
    <property type="entry name" value="Metal_Hydrolase"/>
</dbReference>
<dbReference type="Gene3D" id="3.20.20.140">
    <property type="entry name" value="Metal-dependent hydrolases"/>
    <property type="match status" value="1"/>
</dbReference>
<dbReference type="CDD" id="cd01310">
    <property type="entry name" value="TatD_DNAse"/>
    <property type="match status" value="1"/>
</dbReference>
<sequence length="262" mass="29975">MRTDIFETHAHYDDEAFDQDRELLLESMEQQGIGTVVNVCASIGQFGRTVALTEKYPFVYGAVGVHPDDADKMTEETLREIREISHLKKIIAIGEIGLDYYWHKEECEHKRQQEMFRAQMDIAREEKLPFMIHSRDAAKDTLDIVREYMKGGMYGGIIHCFSYGKEMAEEYLKMGLYLGIGGVVTFKNARKLKEVVEYAPLDQLVLETDSPYLSPEPNRGKRNSSLNLPYVAQAIAEIKGVTPEQIIRITRENAEKLLFSSI</sequence>
<keyword evidence="1 3" id="KW-0479">Metal-binding</keyword>
<dbReference type="InterPro" id="IPR001130">
    <property type="entry name" value="TatD-like"/>
</dbReference>
<dbReference type="EMBL" id="CACRST010000027">
    <property type="protein sequence ID" value="VYT30499.1"/>
    <property type="molecule type" value="Genomic_DNA"/>
</dbReference>
<dbReference type="GO" id="GO:0046872">
    <property type="term" value="F:metal ion binding"/>
    <property type="evidence" value="ECO:0007669"/>
    <property type="project" value="UniProtKB-KW"/>
</dbReference>
<keyword evidence="2 4" id="KW-0378">Hydrolase</keyword>
<dbReference type="EC" id="3.1.21.-" evidence="4"/>
<feature type="binding site" evidence="3">
    <location>
        <position position="11"/>
    </location>
    <ligand>
        <name>a divalent metal cation</name>
        <dbReference type="ChEBI" id="CHEBI:60240"/>
        <label>1</label>
    </ligand>
</feature>
<dbReference type="GO" id="GO:0004536">
    <property type="term" value="F:DNA nuclease activity"/>
    <property type="evidence" value="ECO:0007669"/>
    <property type="project" value="InterPro"/>
</dbReference>
<name>A0A6N2VJ48_9FIRM</name>
<dbReference type="SUPFAM" id="SSF51556">
    <property type="entry name" value="Metallo-dependent hydrolases"/>
    <property type="match status" value="1"/>
</dbReference>
<dbReference type="PIRSF" id="PIRSF005902">
    <property type="entry name" value="DNase_TatD"/>
    <property type="match status" value="1"/>
</dbReference>
<organism evidence="4">
    <name type="scientific">Blautia glucerasea</name>
    <dbReference type="NCBI Taxonomy" id="536633"/>
    <lineage>
        <taxon>Bacteria</taxon>
        <taxon>Bacillati</taxon>
        <taxon>Bacillota</taxon>
        <taxon>Clostridia</taxon>
        <taxon>Lachnospirales</taxon>
        <taxon>Lachnospiraceae</taxon>
        <taxon>Blautia</taxon>
    </lineage>
</organism>
<accession>A0A6N2VJ48</accession>
<dbReference type="FunFam" id="3.20.20.140:FF:000005">
    <property type="entry name" value="TatD family hydrolase"/>
    <property type="match status" value="1"/>
</dbReference>
<dbReference type="Pfam" id="PF01026">
    <property type="entry name" value="TatD_DNase"/>
    <property type="match status" value="1"/>
</dbReference>
<dbReference type="InterPro" id="IPR015991">
    <property type="entry name" value="TatD/YcfH-like"/>
</dbReference>
<proteinExistence type="predicted"/>
<feature type="binding site" evidence="3">
    <location>
        <position position="95"/>
    </location>
    <ligand>
        <name>a divalent metal cation</name>
        <dbReference type="ChEBI" id="CHEBI:60240"/>
        <label>1</label>
    </ligand>
</feature>
<feature type="binding site" evidence="3">
    <location>
        <position position="209"/>
    </location>
    <ligand>
        <name>a divalent metal cation</name>
        <dbReference type="ChEBI" id="CHEBI:60240"/>
        <label>1</label>
    </ligand>
</feature>
<reference evidence="4" key="1">
    <citation type="submission" date="2019-11" db="EMBL/GenBank/DDBJ databases">
        <authorList>
            <person name="Feng L."/>
        </authorList>
    </citation>
    <scope>NUCLEOTIDE SEQUENCE</scope>
    <source>
        <strain evidence="4">BgluceraseaLFYP119</strain>
    </source>
</reference>
<protein>
    <submittedName>
        <fullName evidence="4">Putative deoxyribonuclease YcfH</fullName>
        <ecNumber evidence="4">3.1.21.-</ecNumber>
    </submittedName>
</protein>
<dbReference type="PANTHER" id="PTHR46124:SF2">
    <property type="entry name" value="D-AMINOACYL-TRNA DEACYLASE"/>
    <property type="match status" value="1"/>
</dbReference>
<feature type="binding site" evidence="3">
    <location>
        <position position="159"/>
    </location>
    <ligand>
        <name>a divalent metal cation</name>
        <dbReference type="ChEBI" id="CHEBI:60240"/>
        <label>2</label>
    </ligand>
</feature>
<dbReference type="PANTHER" id="PTHR46124">
    <property type="entry name" value="D-AMINOACYL-TRNA DEACYLASE"/>
    <property type="match status" value="1"/>
</dbReference>
<feature type="binding site" evidence="3">
    <location>
        <position position="133"/>
    </location>
    <ligand>
        <name>a divalent metal cation</name>
        <dbReference type="ChEBI" id="CHEBI:60240"/>
        <label>2</label>
    </ligand>
</feature>
<evidence type="ECO:0000256" key="3">
    <source>
        <dbReference type="PIRSR" id="PIRSR005902-1"/>
    </source>
</evidence>
<evidence type="ECO:0000256" key="1">
    <source>
        <dbReference type="ARBA" id="ARBA00022723"/>
    </source>
</evidence>
<dbReference type="GO" id="GO:0016788">
    <property type="term" value="F:hydrolase activity, acting on ester bonds"/>
    <property type="evidence" value="ECO:0007669"/>
    <property type="project" value="InterPro"/>
</dbReference>
<dbReference type="NCBIfam" id="TIGR00010">
    <property type="entry name" value="YchF/TatD family DNA exonuclease"/>
    <property type="match status" value="1"/>
</dbReference>
<gene>
    <name evidence="4" type="primary">ycfH</name>
    <name evidence="4" type="ORF">BGLFYP119_00089</name>
</gene>
<evidence type="ECO:0000313" key="4">
    <source>
        <dbReference type="EMBL" id="VYT30499.1"/>
    </source>
</evidence>
<dbReference type="RefSeq" id="WP_156355335.1">
    <property type="nucleotide sequence ID" value="NZ_CACRST010000027.1"/>
</dbReference>
<evidence type="ECO:0000256" key="2">
    <source>
        <dbReference type="ARBA" id="ARBA00022801"/>
    </source>
</evidence>